<organism evidence="1 2">
    <name type="scientific">Sinomonas cyclohexanicum</name>
    <name type="common">Corynebacterium cyclohexanicum</name>
    <dbReference type="NCBI Taxonomy" id="322009"/>
    <lineage>
        <taxon>Bacteria</taxon>
        <taxon>Bacillati</taxon>
        <taxon>Actinomycetota</taxon>
        <taxon>Actinomycetes</taxon>
        <taxon>Micrococcales</taxon>
        <taxon>Micrococcaceae</taxon>
        <taxon>Sinomonas</taxon>
    </lineage>
</organism>
<reference evidence="1 2" key="1">
    <citation type="journal article" date="2021" name="J. Biosci. Bioeng.">
        <title>Identification and characterization of a chc gene cluster responsible for the aromatization pathway of cyclohexanecarboxylate degradation in Sinomonas cyclohexanicum ATCC 51369.</title>
        <authorList>
            <person name="Yamamoto T."/>
            <person name="Hasegawa Y."/>
            <person name="Lau P.C.K."/>
            <person name="Iwaki H."/>
        </authorList>
    </citation>
    <scope>NUCLEOTIDE SEQUENCE [LARGE SCALE GENOMIC DNA]</scope>
    <source>
        <strain evidence="1 2">ATCC 51369</strain>
    </source>
</reference>
<sequence length="72" mass="7569">MSHDSHSHEALTVVVGSARELDSALDGAIGTLQERAAVAPCCGILVTREAAGKYTVVRDQSVPYGLTQQRCA</sequence>
<name>A0ABM7PZZ2_SINCY</name>
<keyword evidence="2" id="KW-1185">Reference proteome</keyword>
<dbReference type="RefSeq" id="WP_229230543.1">
    <property type="nucleotide sequence ID" value="NZ_AP024525.1"/>
</dbReference>
<dbReference type="Proteomes" id="UP001319861">
    <property type="component" value="Chromosome"/>
</dbReference>
<evidence type="ECO:0000313" key="1">
    <source>
        <dbReference type="EMBL" id="BCT77885.1"/>
    </source>
</evidence>
<proteinExistence type="predicted"/>
<accession>A0ABM7PZZ2</accession>
<evidence type="ECO:0000313" key="2">
    <source>
        <dbReference type="Proteomes" id="UP001319861"/>
    </source>
</evidence>
<gene>
    <name evidence="1" type="ORF">SCMU_37270</name>
</gene>
<dbReference type="EMBL" id="AP024525">
    <property type="protein sequence ID" value="BCT77885.1"/>
    <property type="molecule type" value="Genomic_DNA"/>
</dbReference>
<protein>
    <submittedName>
        <fullName evidence="1">Uncharacterized protein</fullName>
    </submittedName>
</protein>